<keyword evidence="1" id="KW-1133">Transmembrane helix</keyword>
<keyword evidence="1" id="KW-0812">Transmembrane</keyword>
<evidence type="ECO:0000256" key="1">
    <source>
        <dbReference type="SAM" id="Phobius"/>
    </source>
</evidence>
<gene>
    <name evidence="2" type="ORF">BOTBODRAFT_517918</name>
</gene>
<dbReference type="AlphaFoldDB" id="A0A067MSD9"/>
<dbReference type="Proteomes" id="UP000027195">
    <property type="component" value="Unassembled WGS sequence"/>
</dbReference>
<evidence type="ECO:0000313" key="3">
    <source>
        <dbReference type="Proteomes" id="UP000027195"/>
    </source>
</evidence>
<accession>A0A067MSD9</accession>
<dbReference type="InParanoid" id="A0A067MSD9"/>
<sequence>MRPHASLLAVARSPSTLVDDSPALALHQAALCMASVLLGILWMLSFLSQSSGTALKVSTPRLLSNGRCVGVLSCVQNRQITCDKRSLPTFIYKLVLC</sequence>
<proteinExistence type="predicted"/>
<feature type="transmembrane region" description="Helical" evidence="1">
    <location>
        <begin position="28"/>
        <end position="47"/>
    </location>
</feature>
<reference evidence="3" key="1">
    <citation type="journal article" date="2014" name="Proc. Natl. Acad. Sci. U.S.A.">
        <title>Extensive sampling of basidiomycete genomes demonstrates inadequacy of the white-rot/brown-rot paradigm for wood decay fungi.</title>
        <authorList>
            <person name="Riley R."/>
            <person name="Salamov A.A."/>
            <person name="Brown D.W."/>
            <person name="Nagy L.G."/>
            <person name="Floudas D."/>
            <person name="Held B.W."/>
            <person name="Levasseur A."/>
            <person name="Lombard V."/>
            <person name="Morin E."/>
            <person name="Otillar R."/>
            <person name="Lindquist E.A."/>
            <person name="Sun H."/>
            <person name="LaButti K.M."/>
            <person name="Schmutz J."/>
            <person name="Jabbour D."/>
            <person name="Luo H."/>
            <person name="Baker S.E."/>
            <person name="Pisabarro A.G."/>
            <person name="Walton J.D."/>
            <person name="Blanchette R.A."/>
            <person name="Henrissat B."/>
            <person name="Martin F."/>
            <person name="Cullen D."/>
            <person name="Hibbett D.S."/>
            <person name="Grigoriev I.V."/>
        </authorList>
    </citation>
    <scope>NUCLEOTIDE SEQUENCE [LARGE SCALE GENOMIC DNA]</scope>
    <source>
        <strain evidence="3">FD-172 SS1</strain>
    </source>
</reference>
<organism evidence="2 3">
    <name type="scientific">Botryobasidium botryosum (strain FD-172 SS1)</name>
    <dbReference type="NCBI Taxonomy" id="930990"/>
    <lineage>
        <taxon>Eukaryota</taxon>
        <taxon>Fungi</taxon>
        <taxon>Dikarya</taxon>
        <taxon>Basidiomycota</taxon>
        <taxon>Agaricomycotina</taxon>
        <taxon>Agaricomycetes</taxon>
        <taxon>Cantharellales</taxon>
        <taxon>Botryobasidiaceae</taxon>
        <taxon>Botryobasidium</taxon>
    </lineage>
</organism>
<evidence type="ECO:0000313" key="2">
    <source>
        <dbReference type="EMBL" id="KDQ18658.1"/>
    </source>
</evidence>
<dbReference type="HOGENOM" id="CLU_2346423_0_0_1"/>
<keyword evidence="1" id="KW-0472">Membrane</keyword>
<dbReference type="EMBL" id="KL198021">
    <property type="protein sequence ID" value="KDQ18658.1"/>
    <property type="molecule type" value="Genomic_DNA"/>
</dbReference>
<name>A0A067MSD9_BOTB1</name>
<keyword evidence="3" id="KW-1185">Reference proteome</keyword>
<protein>
    <submittedName>
        <fullName evidence="2">Uncharacterized protein</fullName>
    </submittedName>
</protein>